<protein>
    <submittedName>
        <fullName evidence="1">Uncharacterized protein</fullName>
    </submittedName>
</protein>
<organism evidence="1">
    <name type="scientific">uncultured Rubrobacteraceae bacterium</name>
    <dbReference type="NCBI Taxonomy" id="349277"/>
    <lineage>
        <taxon>Bacteria</taxon>
        <taxon>Bacillati</taxon>
        <taxon>Actinomycetota</taxon>
        <taxon>Rubrobacteria</taxon>
        <taxon>Rubrobacterales</taxon>
        <taxon>Rubrobacteraceae</taxon>
        <taxon>environmental samples</taxon>
    </lineage>
</organism>
<gene>
    <name evidence="1" type="ORF">AVDCRST_MAG58-1738</name>
</gene>
<dbReference type="EMBL" id="CADCVF010000039">
    <property type="protein sequence ID" value="CAA9457567.1"/>
    <property type="molecule type" value="Genomic_DNA"/>
</dbReference>
<dbReference type="AlphaFoldDB" id="A0A6J4R0A5"/>
<proteinExistence type="predicted"/>
<evidence type="ECO:0000313" key="1">
    <source>
        <dbReference type="EMBL" id="CAA9457567.1"/>
    </source>
</evidence>
<name>A0A6J4R0A5_9ACTN</name>
<accession>A0A6J4R0A5</accession>
<sequence length="52" mass="6031">MSDEKNGYRALIVVYLVDNTVDSDADAPTFTVLKFTTPWRMRIFDQLVHRPS</sequence>
<reference evidence="1" key="1">
    <citation type="submission" date="2020-02" db="EMBL/GenBank/DDBJ databases">
        <authorList>
            <person name="Meier V. D."/>
        </authorList>
    </citation>
    <scope>NUCLEOTIDE SEQUENCE</scope>
    <source>
        <strain evidence="1">AVDCRST_MAG58</strain>
    </source>
</reference>